<keyword evidence="7" id="KW-1185">Reference proteome</keyword>
<sequence>MEAVNLNRLAYFAAVVDTGSFTRAAERLGITKTVVSQQVAKLEAELKTALLMRTTRRVEPTEAGRLLHARSVSVLRQVEDAIGEVTRSNTEPSGVLRVAAPNDYGTSRIAPLAAAFTRLHPACQVELILADSRIDPVASQIDLSIRVGWLDDSSLHARRIGGFRQCLVATPELARTLAVAGPDDLAQVPFVANSALREPLTWHFVKDDFERRTVHMRQALSTNATPAVLAATLAGGGVSVLPDFLVADALAAGTLVAVLPDWSLPAGGIHVVYPTARFRPSKVTAFVEMLVAGVGNRAASR</sequence>
<dbReference type="PRINTS" id="PR00039">
    <property type="entry name" value="HTHLYSR"/>
</dbReference>
<dbReference type="PANTHER" id="PTHR30537">
    <property type="entry name" value="HTH-TYPE TRANSCRIPTIONAL REGULATOR"/>
    <property type="match status" value="1"/>
</dbReference>
<dbReference type="CDD" id="cd08422">
    <property type="entry name" value="PBP2_CrgA_like"/>
    <property type="match status" value="1"/>
</dbReference>
<dbReference type="Gene3D" id="1.10.10.10">
    <property type="entry name" value="Winged helix-like DNA-binding domain superfamily/Winged helix DNA-binding domain"/>
    <property type="match status" value="1"/>
</dbReference>
<evidence type="ECO:0000313" key="6">
    <source>
        <dbReference type="EMBL" id="WOS42750.1"/>
    </source>
</evidence>
<dbReference type="InterPro" id="IPR000847">
    <property type="entry name" value="LysR_HTH_N"/>
</dbReference>
<keyword evidence="4" id="KW-0804">Transcription</keyword>
<protein>
    <submittedName>
        <fullName evidence="6">LysR substrate-binding domain-containing protein</fullName>
    </submittedName>
</protein>
<gene>
    <name evidence="6" type="ORF">QN243_10060</name>
</gene>
<dbReference type="Gene3D" id="3.40.190.290">
    <property type="match status" value="1"/>
</dbReference>
<dbReference type="InterPro" id="IPR058163">
    <property type="entry name" value="LysR-type_TF_proteobact-type"/>
</dbReference>
<feature type="domain" description="HTH lysR-type" evidence="5">
    <location>
        <begin position="4"/>
        <end position="61"/>
    </location>
</feature>
<comment type="similarity">
    <text evidence="1">Belongs to the LysR transcriptional regulatory family.</text>
</comment>
<dbReference type="Proteomes" id="UP001302020">
    <property type="component" value="Chromosome"/>
</dbReference>
<reference evidence="6 7" key="1">
    <citation type="submission" date="2023-05" db="EMBL/GenBank/DDBJ databases">
        <title>Xanthomonas rydalmerenesis sp. nov., a novel Xanthomonas species isolated from Fragaria x ananassa.</title>
        <authorList>
            <person name="McKnight D.J.E."/>
            <person name="Wong-Bajracharya J."/>
            <person name="Okoh E.B."/>
            <person name="Snijders F."/>
            <person name="Lidbetter F."/>
            <person name="Webster J."/>
            <person name="Djordjevic S.P."/>
            <person name="Bogema D.R."/>
            <person name="Chapman T.A."/>
        </authorList>
    </citation>
    <scope>NUCLEOTIDE SEQUENCE [LARGE SCALE GENOMIC DNA]</scope>
    <source>
        <strain evidence="6 7">DAR34883</strain>
    </source>
</reference>
<dbReference type="PANTHER" id="PTHR30537:SF66">
    <property type="entry name" value="IRON-REGULATED VIRULENCE REGULATORY PROTEIN IRGB"/>
    <property type="match status" value="1"/>
</dbReference>
<dbReference type="SUPFAM" id="SSF46785">
    <property type="entry name" value="Winged helix' DNA-binding domain"/>
    <property type="match status" value="1"/>
</dbReference>
<name>A0ABZ0JUJ6_9XANT</name>
<evidence type="ECO:0000256" key="4">
    <source>
        <dbReference type="ARBA" id="ARBA00023163"/>
    </source>
</evidence>
<dbReference type="EMBL" id="CP126172">
    <property type="protein sequence ID" value="WOS42750.1"/>
    <property type="molecule type" value="Genomic_DNA"/>
</dbReference>
<keyword evidence="2" id="KW-0805">Transcription regulation</keyword>
<evidence type="ECO:0000259" key="5">
    <source>
        <dbReference type="PROSITE" id="PS50931"/>
    </source>
</evidence>
<evidence type="ECO:0000256" key="2">
    <source>
        <dbReference type="ARBA" id="ARBA00023015"/>
    </source>
</evidence>
<evidence type="ECO:0000313" key="7">
    <source>
        <dbReference type="Proteomes" id="UP001302020"/>
    </source>
</evidence>
<dbReference type="InterPro" id="IPR036388">
    <property type="entry name" value="WH-like_DNA-bd_sf"/>
</dbReference>
<proteinExistence type="inferred from homology"/>
<dbReference type="PROSITE" id="PS50931">
    <property type="entry name" value="HTH_LYSR"/>
    <property type="match status" value="1"/>
</dbReference>
<dbReference type="Pfam" id="PF03466">
    <property type="entry name" value="LysR_substrate"/>
    <property type="match status" value="1"/>
</dbReference>
<dbReference type="RefSeq" id="WP_160970752.1">
    <property type="nucleotide sequence ID" value="NZ_CP126170.1"/>
</dbReference>
<dbReference type="SUPFAM" id="SSF53850">
    <property type="entry name" value="Periplasmic binding protein-like II"/>
    <property type="match status" value="1"/>
</dbReference>
<organism evidence="6 7">
    <name type="scientific">Xanthomonas rydalmerensis</name>
    <dbReference type="NCBI Taxonomy" id="3046274"/>
    <lineage>
        <taxon>Bacteria</taxon>
        <taxon>Pseudomonadati</taxon>
        <taxon>Pseudomonadota</taxon>
        <taxon>Gammaproteobacteria</taxon>
        <taxon>Lysobacterales</taxon>
        <taxon>Lysobacteraceae</taxon>
        <taxon>Xanthomonas</taxon>
    </lineage>
</organism>
<dbReference type="InterPro" id="IPR005119">
    <property type="entry name" value="LysR_subst-bd"/>
</dbReference>
<keyword evidence="3" id="KW-0238">DNA-binding</keyword>
<accession>A0ABZ0JUJ6</accession>
<evidence type="ECO:0000256" key="1">
    <source>
        <dbReference type="ARBA" id="ARBA00009437"/>
    </source>
</evidence>
<dbReference type="InterPro" id="IPR036390">
    <property type="entry name" value="WH_DNA-bd_sf"/>
</dbReference>
<evidence type="ECO:0000256" key="3">
    <source>
        <dbReference type="ARBA" id="ARBA00023125"/>
    </source>
</evidence>
<dbReference type="Pfam" id="PF00126">
    <property type="entry name" value="HTH_1"/>
    <property type="match status" value="1"/>
</dbReference>